<dbReference type="PANTHER" id="PTHR10434:SF55">
    <property type="entry name" value="POSSIBLE ACYLTRANSFERASE"/>
    <property type="match status" value="1"/>
</dbReference>
<keyword evidence="1" id="KW-0808">Transferase</keyword>
<name>A0ABN2T3R8_9MICO</name>
<sequence>MTAPHPTGDVPDREDLDLASFAPEAVRKQYRTAPWIAVPVRGLMRLFGRRIETGTENFPHEGPAIVVPYHASYLDPFLVGLSVWQGGRLPHFLAKAPLFTGVAGTALRAIGQIPVLRGSQKAVDSLYYAKAALEAGEVVVIYPQGTLTKDPDLWPENSKTGAARLALYTGAPIIPVSHWGLQRSMPVGAKLPKPTPGNTPTVHYGDPIEYADLHGDEHAIRRLTERITAHIALGVAQLSGRELPQRFRSVLDKEQA</sequence>
<dbReference type="SMART" id="SM00563">
    <property type="entry name" value="PlsC"/>
    <property type="match status" value="1"/>
</dbReference>
<evidence type="ECO:0000259" key="3">
    <source>
        <dbReference type="SMART" id="SM00563"/>
    </source>
</evidence>
<comment type="caution">
    <text evidence="4">The sequence shown here is derived from an EMBL/GenBank/DDBJ whole genome shotgun (WGS) entry which is preliminary data.</text>
</comment>
<evidence type="ECO:0000313" key="4">
    <source>
        <dbReference type="EMBL" id="GAA1997169.1"/>
    </source>
</evidence>
<evidence type="ECO:0000313" key="5">
    <source>
        <dbReference type="Proteomes" id="UP001500755"/>
    </source>
</evidence>
<dbReference type="EMBL" id="BAAANO010000001">
    <property type="protein sequence ID" value="GAA1997169.1"/>
    <property type="molecule type" value="Genomic_DNA"/>
</dbReference>
<dbReference type="CDD" id="cd07989">
    <property type="entry name" value="LPLAT_AGPAT-like"/>
    <property type="match status" value="1"/>
</dbReference>
<dbReference type="GO" id="GO:0016746">
    <property type="term" value="F:acyltransferase activity"/>
    <property type="evidence" value="ECO:0007669"/>
    <property type="project" value="UniProtKB-KW"/>
</dbReference>
<proteinExistence type="predicted"/>
<dbReference type="Proteomes" id="UP001500755">
    <property type="component" value="Unassembled WGS sequence"/>
</dbReference>
<organism evidence="4 5">
    <name type="scientific">Brevibacterium samyangense</name>
    <dbReference type="NCBI Taxonomy" id="366888"/>
    <lineage>
        <taxon>Bacteria</taxon>
        <taxon>Bacillati</taxon>
        <taxon>Actinomycetota</taxon>
        <taxon>Actinomycetes</taxon>
        <taxon>Micrococcales</taxon>
        <taxon>Brevibacteriaceae</taxon>
        <taxon>Brevibacterium</taxon>
    </lineage>
</organism>
<dbReference type="Pfam" id="PF01553">
    <property type="entry name" value="Acyltransferase"/>
    <property type="match status" value="1"/>
</dbReference>
<dbReference type="InterPro" id="IPR002123">
    <property type="entry name" value="Plipid/glycerol_acylTrfase"/>
</dbReference>
<feature type="domain" description="Phospholipid/glycerol acyltransferase" evidence="3">
    <location>
        <begin position="64"/>
        <end position="181"/>
    </location>
</feature>
<keyword evidence="5" id="KW-1185">Reference proteome</keyword>
<accession>A0ABN2T3R8</accession>
<dbReference type="PANTHER" id="PTHR10434">
    <property type="entry name" value="1-ACYL-SN-GLYCEROL-3-PHOSPHATE ACYLTRANSFERASE"/>
    <property type="match status" value="1"/>
</dbReference>
<dbReference type="SUPFAM" id="SSF69593">
    <property type="entry name" value="Glycerol-3-phosphate (1)-acyltransferase"/>
    <property type="match status" value="1"/>
</dbReference>
<keyword evidence="2 4" id="KW-0012">Acyltransferase</keyword>
<protein>
    <submittedName>
        <fullName evidence="4">Lysophospholipid acyltransferase family protein</fullName>
    </submittedName>
</protein>
<dbReference type="RefSeq" id="WP_344305860.1">
    <property type="nucleotide sequence ID" value="NZ_BAAANO010000001.1"/>
</dbReference>
<reference evidence="4 5" key="1">
    <citation type="journal article" date="2019" name="Int. J. Syst. Evol. Microbiol.">
        <title>The Global Catalogue of Microorganisms (GCM) 10K type strain sequencing project: providing services to taxonomists for standard genome sequencing and annotation.</title>
        <authorList>
            <consortium name="The Broad Institute Genomics Platform"/>
            <consortium name="The Broad Institute Genome Sequencing Center for Infectious Disease"/>
            <person name="Wu L."/>
            <person name="Ma J."/>
        </authorList>
    </citation>
    <scope>NUCLEOTIDE SEQUENCE [LARGE SCALE GENOMIC DNA]</scope>
    <source>
        <strain evidence="4 5">JCM 14546</strain>
    </source>
</reference>
<gene>
    <name evidence="4" type="ORF">GCM10009755_00250</name>
</gene>
<evidence type="ECO:0000256" key="2">
    <source>
        <dbReference type="ARBA" id="ARBA00023315"/>
    </source>
</evidence>
<evidence type="ECO:0000256" key="1">
    <source>
        <dbReference type="ARBA" id="ARBA00022679"/>
    </source>
</evidence>